<dbReference type="GO" id="GO:0009279">
    <property type="term" value="C:cell outer membrane"/>
    <property type="evidence" value="ECO:0007669"/>
    <property type="project" value="UniProtKB-SubCell"/>
</dbReference>
<feature type="chain" id="PRO_5015203884" evidence="6">
    <location>
        <begin position="31"/>
        <end position="1154"/>
    </location>
</feature>
<dbReference type="PANTHER" id="PTHR40980:SF3">
    <property type="entry name" value="TONB-DEPENDENT RECEPTOR-LIKE BETA-BARREL DOMAIN-CONTAINING PROTEIN"/>
    <property type="match status" value="1"/>
</dbReference>
<dbReference type="OrthoDB" id="5476657at2"/>
<gene>
    <name evidence="9" type="ORF">C7I55_19880</name>
</gene>
<evidence type="ECO:0000256" key="5">
    <source>
        <dbReference type="SAM" id="MobiDB-lite"/>
    </source>
</evidence>
<evidence type="ECO:0000256" key="4">
    <source>
        <dbReference type="RuleBase" id="RU003357"/>
    </source>
</evidence>
<keyword evidence="4" id="KW-0798">TonB box</keyword>
<dbReference type="Pfam" id="PF07715">
    <property type="entry name" value="Plug"/>
    <property type="match status" value="1"/>
</dbReference>
<dbReference type="InterPro" id="IPR000531">
    <property type="entry name" value="Beta-barrel_TonB"/>
</dbReference>
<dbReference type="EMBL" id="PXYI01000007">
    <property type="protein sequence ID" value="PSJ37966.1"/>
    <property type="molecule type" value="Genomic_DNA"/>
</dbReference>
<dbReference type="InterPro" id="IPR037066">
    <property type="entry name" value="Plug_dom_sf"/>
</dbReference>
<dbReference type="InterPro" id="IPR012910">
    <property type="entry name" value="Plug_dom"/>
</dbReference>
<dbReference type="AlphaFoldDB" id="A0A2P7QJ54"/>
<keyword evidence="2 4" id="KW-0472">Membrane</keyword>
<evidence type="ECO:0000256" key="6">
    <source>
        <dbReference type="SAM" id="SignalP"/>
    </source>
</evidence>
<reference evidence="9 10" key="1">
    <citation type="submission" date="2018-03" db="EMBL/GenBank/DDBJ databases">
        <title>The draft genome of Sphingosinicella sp. GL-C-18.</title>
        <authorList>
            <person name="Liu L."/>
            <person name="Li L."/>
            <person name="Liang L."/>
            <person name="Zhang X."/>
            <person name="Wang T."/>
        </authorList>
    </citation>
    <scope>NUCLEOTIDE SEQUENCE [LARGE SCALE GENOMIC DNA]</scope>
    <source>
        <strain evidence="9 10">GL-C-18</strain>
    </source>
</reference>
<evidence type="ECO:0000259" key="8">
    <source>
        <dbReference type="Pfam" id="PF07715"/>
    </source>
</evidence>
<evidence type="ECO:0000313" key="10">
    <source>
        <dbReference type="Proteomes" id="UP000241167"/>
    </source>
</evidence>
<dbReference type="RefSeq" id="WP_106514779.1">
    <property type="nucleotide sequence ID" value="NZ_PXYI01000007.1"/>
</dbReference>
<keyword evidence="9" id="KW-0675">Receptor</keyword>
<feature type="compositionally biased region" description="Polar residues" evidence="5">
    <location>
        <begin position="43"/>
        <end position="56"/>
    </location>
</feature>
<name>A0A2P7QJ54_9SPHN</name>
<sequence>MTQARKAPFACTVSSAALVVAAFTAAPAFAQVGVETGQEDTADTQASSTTIGDTVGTAEQDTGATAAEEGIVVTGFRGSLRNALNLKRMSDVQVDAITAEDIADFPDTNLAESLQRLPGVSIDRDNGEGRSITVRGLGGDFNRTRLNGLEALSTAGANDAGTAPNRSRSFDYNTFASELFSSLKVQKTPSAETDEGSLGATIDLTTGRPFDYKATQFAISTEASYQKNSGKTSPRVAGLASTRFLDGRMGILVSGAYSKAQNELDQYARTAGSSDYLYRGSQWQGNEFPQRAGFSAPVGTSFGSAITNPEAIAILTGSNPEAYAKLYPTGYSTTGRLNDSLVRIPALAALQQQDVKNERIGVTAAYQWRITDRTLLSIDGLYSRFENTSRNNQISSVGLNRNNSNSVYNTAGSSLTPSAARALYPGLCVPNAGSDIVPAQDCGQELYGTTPAFATAFNQSGALGPSVLGSAAVVPGGVTPTNANIFSVNPFNLDPYDYYNNPASVGYIPSSNRLAFRGSLIGRPGVDVLDANVTDGVADYLALRNVDFRSAVDQASYTTEFRQVSGNLTHEFSDDFKVDLTYGQSRSTNVSTGLLVEFNRMDSPGTFIYDERGDDPMPVIDFGFDAADPANWDTVKGFSAIRHYQRTVKNTYEAFKADFDLRLDDNFSIAFGGTQRKFGFETSQFERNNDLLNPTLKEAGTRAADVGKVIEFGQGLTVPEGTVSSFYVPDIAKFDQLFDFTCNCVNKWGDWRITDKRNNSAGFGVQEKDTAFYLQADFNTEIAGRPLRGNLGTRVAITDVRSEGRTTAGRPIVGTNKYTDFLPSMNLNYEPIDNLFVRFAASRVMSRPLLGNLSPSITAISIPNNGSLEGGSLTVGNPKLKPFYSNNIDVSVEWYFAPGGLLSVAGFQKNISSFPQTVLYAAPLSTFLDAENIEALRQQFTNANQIAYIDADAPFTARQFRDAPGGYLRGIEVSYQQDFTFLPGFLKNFGALINYTYIKSELNYILDPGTATTPQTTGKAPFLNVSPQALNGTLYYETDKFRARVSVAHRKGYSTAYPIAAGNCSPGLNPLPSDPATEGTSCDSPLINDFVFSRSTTNIDASLSYQITEAISITAEGLNLTNQPSERYGYQESPVVTQYASSGPIYRLGLRARF</sequence>
<keyword evidence="6" id="KW-0732">Signal</keyword>
<feature type="domain" description="TonB-dependent receptor-like beta-barrel" evidence="7">
    <location>
        <begin position="613"/>
        <end position="1120"/>
    </location>
</feature>
<comment type="similarity">
    <text evidence="4">Belongs to the TonB-dependent receptor family.</text>
</comment>
<evidence type="ECO:0000259" key="7">
    <source>
        <dbReference type="Pfam" id="PF00593"/>
    </source>
</evidence>
<dbReference type="NCBIfam" id="TIGR01782">
    <property type="entry name" value="TonB-Xanth-Caul"/>
    <property type="match status" value="1"/>
</dbReference>
<accession>A0A2P7QJ54</accession>
<proteinExistence type="inferred from homology"/>
<comment type="caution">
    <text evidence="9">The sequence shown here is derived from an EMBL/GenBank/DDBJ whole genome shotgun (WGS) entry which is preliminary data.</text>
</comment>
<organism evidence="9 10">
    <name type="scientific">Allosphingosinicella deserti</name>
    <dbReference type="NCBI Taxonomy" id="2116704"/>
    <lineage>
        <taxon>Bacteria</taxon>
        <taxon>Pseudomonadati</taxon>
        <taxon>Pseudomonadota</taxon>
        <taxon>Alphaproteobacteria</taxon>
        <taxon>Sphingomonadales</taxon>
        <taxon>Sphingomonadaceae</taxon>
        <taxon>Allosphingosinicella</taxon>
    </lineage>
</organism>
<evidence type="ECO:0000256" key="1">
    <source>
        <dbReference type="ARBA" id="ARBA00004442"/>
    </source>
</evidence>
<dbReference type="SUPFAM" id="SSF56935">
    <property type="entry name" value="Porins"/>
    <property type="match status" value="1"/>
</dbReference>
<feature type="region of interest" description="Disordered" evidence="5">
    <location>
        <begin position="37"/>
        <end position="56"/>
    </location>
</feature>
<feature type="signal peptide" evidence="6">
    <location>
        <begin position="1"/>
        <end position="30"/>
    </location>
</feature>
<comment type="subcellular location">
    <subcellularLocation>
        <location evidence="1 4">Cell outer membrane</location>
    </subcellularLocation>
</comment>
<dbReference type="Gene3D" id="2.170.130.10">
    <property type="entry name" value="TonB-dependent receptor, plug domain"/>
    <property type="match status" value="1"/>
</dbReference>
<dbReference type="InterPro" id="IPR036942">
    <property type="entry name" value="Beta-barrel_TonB_sf"/>
</dbReference>
<keyword evidence="3" id="KW-0998">Cell outer membrane</keyword>
<dbReference type="Pfam" id="PF00593">
    <property type="entry name" value="TonB_dep_Rec_b-barrel"/>
    <property type="match status" value="1"/>
</dbReference>
<evidence type="ECO:0000256" key="3">
    <source>
        <dbReference type="ARBA" id="ARBA00023237"/>
    </source>
</evidence>
<keyword evidence="10" id="KW-1185">Reference proteome</keyword>
<dbReference type="Proteomes" id="UP000241167">
    <property type="component" value="Unassembled WGS sequence"/>
</dbReference>
<dbReference type="PANTHER" id="PTHR40980">
    <property type="entry name" value="PLUG DOMAIN-CONTAINING PROTEIN"/>
    <property type="match status" value="1"/>
</dbReference>
<evidence type="ECO:0000313" key="9">
    <source>
        <dbReference type="EMBL" id="PSJ37966.1"/>
    </source>
</evidence>
<evidence type="ECO:0000256" key="2">
    <source>
        <dbReference type="ARBA" id="ARBA00023136"/>
    </source>
</evidence>
<feature type="domain" description="TonB-dependent receptor plug" evidence="8">
    <location>
        <begin position="89"/>
        <end position="200"/>
    </location>
</feature>
<protein>
    <submittedName>
        <fullName evidence="9">TonB-dependent receptor</fullName>
    </submittedName>
</protein>
<dbReference type="Gene3D" id="2.40.170.20">
    <property type="entry name" value="TonB-dependent receptor, beta-barrel domain"/>
    <property type="match status" value="1"/>
</dbReference>
<dbReference type="InterPro" id="IPR010104">
    <property type="entry name" value="TonB_rcpt_bac"/>
</dbReference>